<feature type="compositionally biased region" description="Low complexity" evidence="1">
    <location>
        <begin position="777"/>
        <end position="791"/>
    </location>
</feature>
<feature type="compositionally biased region" description="Polar residues" evidence="1">
    <location>
        <begin position="689"/>
        <end position="699"/>
    </location>
</feature>
<feature type="compositionally biased region" description="Low complexity" evidence="1">
    <location>
        <begin position="644"/>
        <end position="654"/>
    </location>
</feature>
<feature type="compositionally biased region" description="Basic and acidic residues" evidence="1">
    <location>
        <begin position="158"/>
        <end position="172"/>
    </location>
</feature>
<gene>
    <name evidence="2" type="ORF">BKA67DRAFT_533298</name>
</gene>
<dbReference type="SUPFAM" id="SSF55753">
    <property type="entry name" value="Actin depolymerizing proteins"/>
    <property type="match status" value="1"/>
</dbReference>
<dbReference type="Proteomes" id="UP000758603">
    <property type="component" value="Unassembled WGS sequence"/>
</dbReference>
<accession>A0A9P8UTL2</accession>
<feature type="compositionally biased region" description="Polar residues" evidence="1">
    <location>
        <begin position="612"/>
        <end position="628"/>
    </location>
</feature>
<feature type="compositionally biased region" description="Low complexity" evidence="1">
    <location>
        <begin position="347"/>
        <end position="359"/>
    </location>
</feature>
<feature type="compositionally biased region" description="Basic and acidic residues" evidence="1">
    <location>
        <begin position="560"/>
        <end position="571"/>
    </location>
</feature>
<evidence type="ECO:0000313" key="2">
    <source>
        <dbReference type="EMBL" id="KAH6658124.1"/>
    </source>
</evidence>
<sequence>MSLNGLDNATVREAHEAAVAEHGGWFLLKYASRDEVDVYSRGTGGIVEMRNAIANYEESSPLYGFLKYRRRNVILKFQPDGCSRLIQARATVHFNAVCERFTPYNTTFEITEAKELKDTKLSAACSLHAASGSSSSSTSSLRRRRLMEIAEEEEEEERERKRQSIVQEEERPSTAGDQEFRTPLSSPEPPVVLDKEQIDSPKEPNFASTAEKPSFEGVRPTSPTRSEYESRLSSQTARPDLYSYSSYPYGKPRVKLGPRPSLESNKKPQTASNFRPVAALPAGFKLAPKGQKKGRSGSQDQTAGDEDQDHEQETETEELAPLNASVTIPEAPHESEAALLPPRPNTSSGASLKSISSIAPVKESKMTPEKARLMKAMKLRQQQKKSSLMATEPSAVSLPPGMDNEAIPEDKTEDSSAIGEPDGQEKEDQYTLAHADSAIAVDPPTPMTVDIEVMEDTLTDSHPPSPTAASSDIGESTKASSLSESTDETVQATKEGNFDDDGEAVEHDLQSLGETHEAALLTSPALDAETHDDDNILAQDDGPLAREFDSIPQNSQLPAESRKNDMIRESVEIDEPAVETLDITPQEVVLPPPQDDEAASPKSPYGIPVSRFASNDSKSPTTPSLKSRFSTHDLKSLPEPVPNLPTLVTPPTLVAADSQPLPVKKVERSEALTSEPFETAQSKPARRNPSISPINTELARQTPDSELPDPLHDDDLMDELQSATFEEAQPMRFSKSPITPVFPSTSPKRPQTVGSNAPLTRAFSNPMRGPLLAPGDVSSSSARSVSAGGAALLHNVTRQPSSAGLSTKKATGGSIAQRIKALQQLSGDGSKDVDKTRPRTAGPSTSFINVRQPNARDSSKSPVPSLADRTTSLTRQTTLDPSREGSPELLGGLQPPRSRAGSMAKRMSMFETGAPPNRGRPESIQVTARIVRDGNTSFPKRPSSKDPVEYNTADLKQSPLVVDHLKAVPEPVRANTIDVASLPTIEAPKDTIQERRLSRDRKASVTEDDTGKKRRSSLSIVKDFIKDRRSSVTSNNKPTDNLAVLSPTPSNKAPSRPPSVHQTSGGSLGRRLSISSRRSSVSKEQDNSSPLLSPTPTIDNSSDDTDKASLGDKKSQSRTSRFMRRLSNTLVATRKSAAPNTPTTVREEEEVVPDVSPAHSRNPSQPTLTSYMGDVNVQFPDNLLWKRRSMCLDTQGFLVLSPINNGTEKTGVSTKRFHMSDFRTPYVPDVDMQELPNSICLDFVGGSALQLACGDRHGQTHTLHALQEAHHKHSSFGQ</sequence>
<feature type="compositionally biased region" description="Basic and acidic residues" evidence="1">
    <location>
        <begin position="193"/>
        <end position="202"/>
    </location>
</feature>
<keyword evidence="3" id="KW-1185">Reference proteome</keyword>
<feature type="compositionally biased region" description="Basic and acidic residues" evidence="1">
    <location>
        <begin position="990"/>
        <end position="1011"/>
    </location>
</feature>
<dbReference type="OrthoDB" id="74412at2759"/>
<feature type="compositionally biased region" description="Polar residues" evidence="1">
    <location>
        <begin position="1087"/>
        <end position="1100"/>
    </location>
</feature>
<feature type="region of interest" description="Disordered" evidence="1">
    <location>
        <begin position="149"/>
        <end position="953"/>
    </location>
</feature>
<name>A0A9P8UTL2_9PEZI</name>
<feature type="compositionally biased region" description="Polar residues" evidence="1">
    <location>
        <begin position="842"/>
        <end position="880"/>
    </location>
</feature>
<feature type="region of interest" description="Disordered" evidence="1">
    <location>
        <begin position="990"/>
        <end position="1015"/>
    </location>
</feature>
<feature type="compositionally biased region" description="Basic and acidic residues" evidence="1">
    <location>
        <begin position="1104"/>
        <end position="1115"/>
    </location>
</feature>
<organism evidence="2 3">
    <name type="scientific">Truncatella angustata</name>
    <dbReference type="NCBI Taxonomy" id="152316"/>
    <lineage>
        <taxon>Eukaryota</taxon>
        <taxon>Fungi</taxon>
        <taxon>Dikarya</taxon>
        <taxon>Ascomycota</taxon>
        <taxon>Pezizomycotina</taxon>
        <taxon>Sordariomycetes</taxon>
        <taxon>Xylariomycetidae</taxon>
        <taxon>Amphisphaeriales</taxon>
        <taxon>Sporocadaceae</taxon>
        <taxon>Truncatella</taxon>
    </lineage>
</organism>
<proteinExistence type="predicted"/>
<dbReference type="AlphaFoldDB" id="A0A9P8UTL2"/>
<feature type="compositionally biased region" description="Polar residues" evidence="1">
    <location>
        <begin position="221"/>
        <end position="237"/>
    </location>
</feature>
<evidence type="ECO:0000313" key="3">
    <source>
        <dbReference type="Proteomes" id="UP000758603"/>
    </source>
</evidence>
<protein>
    <recommendedName>
        <fullName evidence="4">ADF-H domain-containing protein</fullName>
    </recommendedName>
</protein>
<dbReference type="EMBL" id="JAGPXC010000002">
    <property type="protein sequence ID" value="KAH6658124.1"/>
    <property type="molecule type" value="Genomic_DNA"/>
</dbReference>
<evidence type="ECO:0000256" key="1">
    <source>
        <dbReference type="SAM" id="MobiDB-lite"/>
    </source>
</evidence>
<feature type="compositionally biased region" description="Polar residues" evidence="1">
    <location>
        <begin position="1159"/>
        <end position="1169"/>
    </location>
</feature>
<feature type="compositionally biased region" description="Basic and acidic residues" evidence="1">
    <location>
        <begin position="504"/>
        <end position="517"/>
    </location>
</feature>
<dbReference type="InterPro" id="IPR029006">
    <property type="entry name" value="ADF-H/Gelsolin-like_dom_sf"/>
</dbReference>
<feature type="region of interest" description="Disordered" evidence="1">
    <location>
        <begin position="1029"/>
        <end position="1169"/>
    </location>
</feature>
<feature type="compositionally biased region" description="Polar residues" evidence="1">
    <location>
        <begin position="796"/>
        <end position="809"/>
    </location>
</feature>
<reference evidence="2" key="1">
    <citation type="journal article" date="2021" name="Nat. Commun.">
        <title>Genetic determinants of endophytism in the Arabidopsis root mycobiome.</title>
        <authorList>
            <person name="Mesny F."/>
            <person name="Miyauchi S."/>
            <person name="Thiergart T."/>
            <person name="Pickel B."/>
            <person name="Atanasova L."/>
            <person name="Karlsson M."/>
            <person name="Huettel B."/>
            <person name="Barry K.W."/>
            <person name="Haridas S."/>
            <person name="Chen C."/>
            <person name="Bauer D."/>
            <person name="Andreopoulos W."/>
            <person name="Pangilinan J."/>
            <person name="LaButti K."/>
            <person name="Riley R."/>
            <person name="Lipzen A."/>
            <person name="Clum A."/>
            <person name="Drula E."/>
            <person name="Henrissat B."/>
            <person name="Kohler A."/>
            <person name="Grigoriev I.V."/>
            <person name="Martin F.M."/>
            <person name="Hacquard S."/>
        </authorList>
    </citation>
    <scope>NUCLEOTIDE SEQUENCE</scope>
    <source>
        <strain evidence="2">MPI-SDFR-AT-0073</strain>
    </source>
</reference>
<feature type="compositionally biased region" description="Basic and acidic residues" evidence="1">
    <location>
        <begin position="362"/>
        <end position="372"/>
    </location>
</feature>
<feature type="compositionally biased region" description="Low complexity" evidence="1">
    <location>
        <begin position="1069"/>
        <end position="1079"/>
    </location>
</feature>
<feature type="compositionally biased region" description="Acidic residues" evidence="1">
    <location>
        <begin position="303"/>
        <end position="318"/>
    </location>
</feature>
<dbReference type="RefSeq" id="XP_045962358.1">
    <property type="nucleotide sequence ID" value="XM_046099678.1"/>
</dbReference>
<evidence type="ECO:0008006" key="4">
    <source>
        <dbReference type="Google" id="ProtNLM"/>
    </source>
</evidence>
<feature type="compositionally biased region" description="Polar residues" evidence="1">
    <location>
        <begin position="742"/>
        <end position="758"/>
    </location>
</feature>
<feature type="compositionally biased region" description="Basic residues" evidence="1">
    <location>
        <begin position="373"/>
        <end position="383"/>
    </location>
</feature>
<comment type="caution">
    <text evidence="2">The sequence shown here is derived from an EMBL/GenBank/DDBJ whole genome shotgun (WGS) entry which is preliminary data.</text>
</comment>
<feature type="compositionally biased region" description="Polar residues" evidence="1">
    <location>
        <begin position="467"/>
        <end position="494"/>
    </location>
</feature>
<dbReference type="Gene3D" id="3.40.20.10">
    <property type="entry name" value="Severin"/>
    <property type="match status" value="1"/>
</dbReference>
<dbReference type="GeneID" id="70128570"/>